<dbReference type="SUPFAM" id="SSF50969">
    <property type="entry name" value="YVTN repeat-like/Quinoprotein amine dehydrogenase"/>
    <property type="match status" value="1"/>
</dbReference>
<protein>
    <recommendedName>
        <fullName evidence="3">Arylsulfotransferase (ASST)</fullName>
    </recommendedName>
</protein>
<dbReference type="AlphaFoldDB" id="A0A517R6E2"/>
<dbReference type="InterPro" id="IPR039535">
    <property type="entry name" value="ASST-like"/>
</dbReference>
<evidence type="ECO:0008006" key="3">
    <source>
        <dbReference type="Google" id="ProtNLM"/>
    </source>
</evidence>
<dbReference type="Proteomes" id="UP000317318">
    <property type="component" value="Chromosome"/>
</dbReference>
<organism evidence="1 2">
    <name type="scientific">Stratiformator vulcanicus</name>
    <dbReference type="NCBI Taxonomy" id="2527980"/>
    <lineage>
        <taxon>Bacteria</taxon>
        <taxon>Pseudomonadati</taxon>
        <taxon>Planctomycetota</taxon>
        <taxon>Planctomycetia</taxon>
        <taxon>Planctomycetales</taxon>
        <taxon>Planctomycetaceae</taxon>
        <taxon>Stratiformator</taxon>
    </lineage>
</organism>
<dbReference type="RefSeq" id="WP_145365602.1">
    <property type="nucleotide sequence ID" value="NZ_CP036268.1"/>
</dbReference>
<dbReference type="KEGG" id="svp:Pan189_38750"/>
<name>A0A517R6E2_9PLAN</name>
<evidence type="ECO:0000313" key="1">
    <source>
        <dbReference type="EMBL" id="QDT39467.1"/>
    </source>
</evidence>
<dbReference type="EMBL" id="CP036268">
    <property type="protein sequence ID" value="QDT39467.1"/>
    <property type="molecule type" value="Genomic_DNA"/>
</dbReference>
<sequence length="452" mass="52195">MRRKRIRLIAAAYLLFAAAAIWGFSVGRYEAFPWAYLSPIEKFVLFVPEVEEKPTLVQKLTKHRMETPSLFAADGFVMRDDEFVDPGYLLMSRYSSAHSQTIVELVRLRDFRILHSWIPPVDELLETMFPEQEPMISYNRSRDGFAARHPLLLPDGRIVVHPGLGALFCLDRQSRVVWRLGSKYACHHSIDIDAVGNVIAAGNIAFPGERTWPEGLDVSSNRTFPRDGYFVVSPEHGEVLRSESVADILVHNNFHGLLFGISQRGDTQDSLHLNDVQPLRYEVGEYRYGDLAFSLRDISTVFVYRPSTRKVLWLRTGPWVSQHDVDMLPDGDFTVFSNNSYRKEKEKYREISNVIRFNVKSDEFDAPYDEILREVGSFTMSQGCCRVLPGGDVVFEQQNEGRVFRVSRREVRWEFVNKTRDGYAGWVNWCRYYLASEIDLSWLERVSHDDSI</sequence>
<accession>A0A517R6E2</accession>
<keyword evidence="2" id="KW-1185">Reference proteome</keyword>
<dbReference type="InterPro" id="IPR011044">
    <property type="entry name" value="Quino_amine_DH_bsu"/>
</dbReference>
<dbReference type="OrthoDB" id="264813at2"/>
<proteinExistence type="predicted"/>
<evidence type="ECO:0000313" key="2">
    <source>
        <dbReference type="Proteomes" id="UP000317318"/>
    </source>
</evidence>
<reference evidence="1 2" key="1">
    <citation type="submission" date="2019-02" db="EMBL/GenBank/DDBJ databases">
        <title>Deep-cultivation of Planctomycetes and their phenomic and genomic characterization uncovers novel biology.</title>
        <authorList>
            <person name="Wiegand S."/>
            <person name="Jogler M."/>
            <person name="Boedeker C."/>
            <person name="Pinto D."/>
            <person name="Vollmers J."/>
            <person name="Rivas-Marin E."/>
            <person name="Kohn T."/>
            <person name="Peeters S.H."/>
            <person name="Heuer A."/>
            <person name="Rast P."/>
            <person name="Oberbeckmann S."/>
            <person name="Bunk B."/>
            <person name="Jeske O."/>
            <person name="Meyerdierks A."/>
            <person name="Storesund J.E."/>
            <person name="Kallscheuer N."/>
            <person name="Luecker S."/>
            <person name="Lage O.M."/>
            <person name="Pohl T."/>
            <person name="Merkel B.J."/>
            <person name="Hornburger P."/>
            <person name="Mueller R.-W."/>
            <person name="Bruemmer F."/>
            <person name="Labrenz M."/>
            <person name="Spormann A.M."/>
            <person name="Op den Camp H."/>
            <person name="Overmann J."/>
            <person name="Amann R."/>
            <person name="Jetten M.S.M."/>
            <person name="Mascher T."/>
            <person name="Medema M.H."/>
            <person name="Devos D.P."/>
            <person name="Kaster A.-K."/>
            <person name="Ovreas L."/>
            <person name="Rohde M."/>
            <person name="Galperin M.Y."/>
            <person name="Jogler C."/>
        </authorList>
    </citation>
    <scope>NUCLEOTIDE SEQUENCE [LARGE SCALE GENOMIC DNA]</scope>
    <source>
        <strain evidence="1 2">Pan189</strain>
    </source>
</reference>
<gene>
    <name evidence="1" type="ORF">Pan189_38750</name>
</gene>
<dbReference type="Pfam" id="PF14269">
    <property type="entry name" value="Arylsulfotran_2"/>
    <property type="match status" value="1"/>
</dbReference>